<feature type="transmembrane region" description="Helical" evidence="1">
    <location>
        <begin position="471"/>
        <end position="494"/>
    </location>
</feature>
<dbReference type="GO" id="GO:0042910">
    <property type="term" value="F:xenobiotic transmembrane transporter activity"/>
    <property type="evidence" value="ECO:0007669"/>
    <property type="project" value="TreeGrafter"/>
</dbReference>
<dbReference type="SUPFAM" id="SSF82714">
    <property type="entry name" value="Multidrug efflux transporter AcrB TolC docking domain, DN and DC subdomains"/>
    <property type="match status" value="1"/>
</dbReference>
<keyword evidence="1" id="KW-0812">Transmembrane</keyword>
<dbReference type="RefSeq" id="WP_234161642.1">
    <property type="nucleotide sequence ID" value="NZ_JAHYPD010000083.1"/>
</dbReference>
<feature type="transmembrane region" description="Helical" evidence="1">
    <location>
        <begin position="389"/>
        <end position="410"/>
    </location>
</feature>
<proteinExistence type="predicted"/>
<sequence>MIKFLIQRPIAVLMAFTACFIIGLVTYSTLPISLLPNIAIPEITVQVASANTSARELENTIVKPLRGQLIQVSTLKDIHSESRDGAGIIRLSFEYGTNTDLAFIEVNEKIDAAMNYLPKEAERPKVIKASATDIPVFYLNLTLKNDSAYGATEQHSFLELCEFAESVIKRRIEQLEEVAMVDVTGILERQVQIVPDKDKLAMMGLSIGDIESALSSNNVEPGSMTVRDGYYEYNIKFSTLLRTAEDVENIYLRKGDRIVQLKDFCKVSVVPVKEKGVSLSNGKRAVSLAVIKQADENMDKMKQALVGTMTYFQLVYPEIDFSISRNQTELLDYTISNLQQNLSLGFLFICLVAVLFLGDVKSPLVIGLSMVVSIVISFVFFYLCNMSLNIISLAGLILALGMMIDSSIIVTENISQYRERGYSLRCACVTGTSEVVTPMLSSSLTTIAVFAPLIFMSGIAGAIFFDQAFSVTVGLMVSYLTGIMLLPVLYLLVYRTGVRTRKWKWLSFKINNPIKDHTLDRFYDAGVDWVFRHKTFSVLFCVISIPLCIFFFFFIDKERMPDIEENELIARIEWNENIHVDENKRRVDELFKELKDEVLEQTASIGRQDFILNRERELSSSEAELYFRTETSDAIAPLEQTVYRKLKERYPLSVISFSPPETVFEKLFVTGEPDVVAEFYTRNKAEAPKAEAIRSVEQELGRKTGINPTGIAFENQLNLSISKEKLLLYRVSYNELYRVLKTAFRENSVTMLHSYQQYLPINIAGDEKTVNEVLQETLVQTQPDNRGNVDFIPLWELINVAPAEDLKSITSGRNGEYVPFDFYGVQDANRLMREVKQVAEETGDWDTGFSGSIFSNKEMLDELVVILLISLLLMYFILAAQFESFLQPLLVLAEIPIDVAFALLLLWICGHTLNLMSAIGLIVTCGIVINDSILKLDAINELRKAGVPLLEAIHEAGRRRLRPIIMTSLTTIFAMVPLLFSSDMGSELQKPLSIAMIGTMSIGTAVSLFIIPLLYWFIYRGKSGNHKPNEKHVEL</sequence>
<name>A0A7J5K033_BACT4</name>
<dbReference type="PANTHER" id="PTHR32063">
    <property type="match status" value="1"/>
</dbReference>
<feature type="transmembrane region" description="Helical" evidence="1">
    <location>
        <begin position="12"/>
        <end position="30"/>
    </location>
</feature>
<feature type="transmembrane region" description="Helical" evidence="1">
    <location>
        <begin position="992"/>
        <end position="1018"/>
    </location>
</feature>
<dbReference type="PRINTS" id="PR00702">
    <property type="entry name" value="ACRIFLAVINRP"/>
</dbReference>
<feature type="transmembrane region" description="Helical" evidence="1">
    <location>
        <begin position="914"/>
        <end position="934"/>
    </location>
</feature>
<dbReference type="AlphaFoldDB" id="A0A7J5K033"/>
<dbReference type="SUPFAM" id="SSF82866">
    <property type="entry name" value="Multidrug efflux transporter AcrB transmembrane domain"/>
    <property type="match status" value="2"/>
</dbReference>
<keyword evidence="1" id="KW-0472">Membrane</keyword>
<evidence type="ECO:0000256" key="1">
    <source>
        <dbReference type="SAM" id="Phobius"/>
    </source>
</evidence>
<dbReference type="InterPro" id="IPR027463">
    <property type="entry name" value="AcrB_DN_DC_subdom"/>
</dbReference>
<gene>
    <name evidence="2" type="ORF">GAN75_07330</name>
</gene>
<dbReference type="Gene3D" id="3.30.70.1440">
    <property type="entry name" value="Multidrug efflux transporter AcrB pore domain"/>
    <property type="match status" value="1"/>
</dbReference>
<dbReference type="PROSITE" id="PS51257">
    <property type="entry name" value="PROKAR_LIPOPROTEIN"/>
    <property type="match status" value="1"/>
</dbReference>
<dbReference type="Gene3D" id="3.30.70.1320">
    <property type="entry name" value="Multidrug efflux transporter AcrB pore domain like"/>
    <property type="match status" value="1"/>
</dbReference>
<evidence type="ECO:0000313" key="2">
    <source>
        <dbReference type="EMBL" id="KAB4457208.1"/>
    </source>
</evidence>
<feature type="transmembrane region" description="Helical" evidence="1">
    <location>
        <begin position="444"/>
        <end position="465"/>
    </location>
</feature>
<dbReference type="PANTHER" id="PTHR32063:SF0">
    <property type="entry name" value="SWARMING MOTILITY PROTEIN SWRC"/>
    <property type="match status" value="1"/>
</dbReference>
<dbReference type="Pfam" id="PF00873">
    <property type="entry name" value="ACR_tran"/>
    <property type="match status" value="1"/>
</dbReference>
<dbReference type="Gene3D" id="3.30.2090.10">
    <property type="entry name" value="Multidrug efflux transporter AcrB TolC docking domain, DN and DC subdomains"/>
    <property type="match status" value="2"/>
</dbReference>
<feature type="transmembrane region" description="Helical" evidence="1">
    <location>
        <begin position="536"/>
        <end position="555"/>
    </location>
</feature>
<dbReference type="GO" id="GO:0005886">
    <property type="term" value="C:plasma membrane"/>
    <property type="evidence" value="ECO:0007669"/>
    <property type="project" value="TreeGrafter"/>
</dbReference>
<protein>
    <submittedName>
        <fullName evidence="2">Efflux RND transporter permease subunit</fullName>
    </submittedName>
</protein>
<feature type="transmembrane region" description="Helical" evidence="1">
    <location>
        <begin position="364"/>
        <end position="383"/>
    </location>
</feature>
<feature type="transmembrane region" description="Helical" evidence="1">
    <location>
        <begin position="863"/>
        <end position="882"/>
    </location>
</feature>
<dbReference type="Proteomes" id="UP000436825">
    <property type="component" value="Unassembled WGS sequence"/>
</dbReference>
<feature type="transmembrane region" description="Helical" evidence="1">
    <location>
        <begin position="338"/>
        <end position="357"/>
    </location>
</feature>
<dbReference type="InterPro" id="IPR001036">
    <property type="entry name" value="Acrflvin-R"/>
</dbReference>
<dbReference type="Gene3D" id="1.20.1640.10">
    <property type="entry name" value="Multidrug efflux transporter AcrB transmembrane domain"/>
    <property type="match status" value="2"/>
</dbReference>
<organism evidence="2 3">
    <name type="scientific">Bacteroides thetaiotaomicron</name>
    <dbReference type="NCBI Taxonomy" id="818"/>
    <lineage>
        <taxon>Bacteria</taxon>
        <taxon>Pseudomonadati</taxon>
        <taxon>Bacteroidota</taxon>
        <taxon>Bacteroidia</taxon>
        <taxon>Bacteroidales</taxon>
        <taxon>Bacteroidaceae</taxon>
        <taxon>Bacteroides</taxon>
    </lineage>
</organism>
<reference evidence="2 3" key="1">
    <citation type="journal article" date="2019" name="Nat. Med.">
        <title>A library of human gut bacterial isolates paired with longitudinal multiomics data enables mechanistic microbiome research.</title>
        <authorList>
            <person name="Poyet M."/>
            <person name="Groussin M."/>
            <person name="Gibbons S.M."/>
            <person name="Avila-Pacheco J."/>
            <person name="Jiang X."/>
            <person name="Kearney S.M."/>
            <person name="Perrotta A.R."/>
            <person name="Berdy B."/>
            <person name="Zhao S."/>
            <person name="Lieberman T.D."/>
            <person name="Swanson P.K."/>
            <person name="Smith M."/>
            <person name="Roesemann S."/>
            <person name="Alexander J.E."/>
            <person name="Rich S.A."/>
            <person name="Livny J."/>
            <person name="Vlamakis H."/>
            <person name="Clish C."/>
            <person name="Bullock K."/>
            <person name="Deik A."/>
            <person name="Scott J."/>
            <person name="Pierce K.A."/>
            <person name="Xavier R.J."/>
            <person name="Alm E.J."/>
        </authorList>
    </citation>
    <scope>NUCLEOTIDE SEQUENCE [LARGE SCALE GENOMIC DNA]</scope>
    <source>
        <strain evidence="2 3">BIOML-A160</strain>
    </source>
</reference>
<comment type="caution">
    <text evidence="2">The sequence shown here is derived from an EMBL/GenBank/DDBJ whole genome shotgun (WGS) entry which is preliminary data.</text>
</comment>
<keyword evidence="1" id="KW-1133">Transmembrane helix</keyword>
<dbReference type="SUPFAM" id="SSF82693">
    <property type="entry name" value="Multidrug efflux transporter AcrB pore domain, PN1, PN2, PC1 and PC2 subdomains"/>
    <property type="match status" value="2"/>
</dbReference>
<accession>A0A7J5K033</accession>
<feature type="transmembrane region" description="Helical" evidence="1">
    <location>
        <begin position="963"/>
        <end position="980"/>
    </location>
</feature>
<dbReference type="Gene3D" id="3.30.70.1430">
    <property type="entry name" value="Multidrug efflux transporter AcrB pore domain"/>
    <property type="match status" value="2"/>
</dbReference>
<dbReference type="EMBL" id="WCRW01000004">
    <property type="protein sequence ID" value="KAB4457208.1"/>
    <property type="molecule type" value="Genomic_DNA"/>
</dbReference>
<feature type="transmembrane region" description="Helical" evidence="1">
    <location>
        <begin position="889"/>
        <end position="908"/>
    </location>
</feature>
<evidence type="ECO:0000313" key="3">
    <source>
        <dbReference type="Proteomes" id="UP000436825"/>
    </source>
</evidence>